<name>A0A146FGL3_ASPKA</name>
<evidence type="ECO:0000313" key="2">
    <source>
        <dbReference type="Proteomes" id="UP000075230"/>
    </source>
</evidence>
<comment type="caution">
    <text evidence="1">The sequence shown here is derived from an EMBL/GenBank/DDBJ whole genome shotgun (WGS) entry which is preliminary data.</text>
</comment>
<dbReference type="EMBL" id="BCWF01000018">
    <property type="protein sequence ID" value="GAT24441.1"/>
    <property type="molecule type" value="Genomic_DNA"/>
</dbReference>
<reference evidence="1 2" key="1">
    <citation type="journal article" date="2016" name="DNA Res.">
        <title>Genome sequence of Aspergillus luchuensis NBRC 4314.</title>
        <authorList>
            <person name="Yamada O."/>
            <person name="Machida M."/>
            <person name="Hosoyama A."/>
            <person name="Goto M."/>
            <person name="Takahashi T."/>
            <person name="Futagami T."/>
            <person name="Yamagata Y."/>
            <person name="Takeuchi M."/>
            <person name="Kobayashi T."/>
            <person name="Koike H."/>
            <person name="Abe K."/>
            <person name="Asai K."/>
            <person name="Arita M."/>
            <person name="Fujita N."/>
            <person name="Fukuda K."/>
            <person name="Higa K."/>
            <person name="Horikawa H."/>
            <person name="Ishikawa T."/>
            <person name="Jinno K."/>
            <person name="Kato Y."/>
            <person name="Kirimura K."/>
            <person name="Mizutani O."/>
            <person name="Nakasone K."/>
            <person name="Sano M."/>
            <person name="Shiraishi Y."/>
            <person name="Tsukahara M."/>
            <person name="Gomi K."/>
        </authorList>
    </citation>
    <scope>NUCLEOTIDE SEQUENCE [LARGE SCALE GENOMIC DNA]</scope>
    <source>
        <strain evidence="1 2">RIB 2604</strain>
    </source>
</reference>
<accession>A0A146FGL3</accession>
<dbReference type="AlphaFoldDB" id="A0A146FGL3"/>
<sequence>MLQERGGTGCDDCVSRPTPDWIIKRPRTAGFSMEYERNVAQWVPGLPHLQFEVEFSGPNAAVPYIGLVTNSCPRRYTTE</sequence>
<gene>
    <name evidence="1" type="ORF">RIB2604_01802680</name>
</gene>
<proteinExistence type="predicted"/>
<protein>
    <submittedName>
        <fullName evidence="1">Squalene-hopene-cyclase</fullName>
    </submittedName>
</protein>
<evidence type="ECO:0000313" key="1">
    <source>
        <dbReference type="EMBL" id="GAT24441.1"/>
    </source>
</evidence>
<reference evidence="2" key="2">
    <citation type="submission" date="2016-02" db="EMBL/GenBank/DDBJ databases">
        <title>Genome sequencing of Aspergillus luchuensis NBRC 4314.</title>
        <authorList>
            <person name="Yamada O."/>
        </authorList>
    </citation>
    <scope>NUCLEOTIDE SEQUENCE [LARGE SCALE GENOMIC DNA]</scope>
    <source>
        <strain evidence="2">RIB 2604</strain>
    </source>
</reference>
<dbReference type="Proteomes" id="UP000075230">
    <property type="component" value="Unassembled WGS sequence"/>
</dbReference>
<organism evidence="1 2">
    <name type="scientific">Aspergillus kawachii</name>
    <name type="common">White koji mold</name>
    <name type="synonym">Aspergillus awamori var. kawachi</name>
    <dbReference type="NCBI Taxonomy" id="1069201"/>
    <lineage>
        <taxon>Eukaryota</taxon>
        <taxon>Fungi</taxon>
        <taxon>Dikarya</taxon>
        <taxon>Ascomycota</taxon>
        <taxon>Pezizomycotina</taxon>
        <taxon>Eurotiomycetes</taxon>
        <taxon>Eurotiomycetidae</taxon>
        <taxon>Eurotiales</taxon>
        <taxon>Aspergillaceae</taxon>
        <taxon>Aspergillus</taxon>
        <taxon>Aspergillus subgen. Circumdati</taxon>
    </lineage>
</organism>